<keyword evidence="7" id="KW-0067">ATP-binding</keyword>
<dbReference type="FunFam" id="3.30.565.10:FF:000037">
    <property type="entry name" value="Hybrid sensor histidine kinase/response regulator"/>
    <property type="match status" value="1"/>
</dbReference>
<dbReference type="CDD" id="cd16922">
    <property type="entry name" value="HATPase_EvgS-ArcB-TorS-like"/>
    <property type="match status" value="1"/>
</dbReference>
<dbReference type="InterPro" id="IPR018060">
    <property type="entry name" value="HTH_AraC"/>
</dbReference>
<dbReference type="InterPro" id="IPR011110">
    <property type="entry name" value="Reg_prop"/>
</dbReference>
<evidence type="ECO:0000313" key="17">
    <source>
        <dbReference type="EMBL" id="OQP56630.1"/>
    </source>
</evidence>
<feature type="chain" id="PRO_5012235455" description="histidine kinase" evidence="13">
    <location>
        <begin position="28"/>
        <end position="1374"/>
    </location>
</feature>
<dbReference type="OrthoDB" id="1489484at2"/>
<keyword evidence="11" id="KW-0804">Transcription</keyword>
<dbReference type="Pfam" id="PF07495">
    <property type="entry name" value="Y_Y_Y"/>
    <property type="match status" value="1"/>
</dbReference>
<dbReference type="InterPro" id="IPR001789">
    <property type="entry name" value="Sig_transdc_resp-reg_receiver"/>
</dbReference>
<feature type="signal peptide" evidence="13">
    <location>
        <begin position="1"/>
        <end position="27"/>
    </location>
</feature>
<evidence type="ECO:0000256" key="8">
    <source>
        <dbReference type="ARBA" id="ARBA00023012"/>
    </source>
</evidence>
<evidence type="ECO:0000256" key="5">
    <source>
        <dbReference type="ARBA" id="ARBA00022741"/>
    </source>
</evidence>
<evidence type="ECO:0000259" key="16">
    <source>
        <dbReference type="PROSITE" id="PS50110"/>
    </source>
</evidence>
<dbReference type="SUPFAM" id="SSF46689">
    <property type="entry name" value="Homeodomain-like"/>
    <property type="match status" value="1"/>
</dbReference>
<dbReference type="PROSITE" id="PS50109">
    <property type="entry name" value="HIS_KIN"/>
    <property type="match status" value="1"/>
</dbReference>
<keyword evidence="9" id="KW-0805">Transcription regulation</keyword>
<feature type="domain" description="HTH araC/xylS-type" evidence="14">
    <location>
        <begin position="1269"/>
        <end position="1368"/>
    </location>
</feature>
<dbReference type="Gene3D" id="1.10.287.130">
    <property type="match status" value="1"/>
</dbReference>
<dbReference type="SUPFAM" id="SSF52172">
    <property type="entry name" value="CheY-like"/>
    <property type="match status" value="1"/>
</dbReference>
<keyword evidence="18" id="KW-1185">Reference proteome</keyword>
<dbReference type="Gene3D" id="1.10.10.60">
    <property type="entry name" value="Homeodomain-like"/>
    <property type="match status" value="1"/>
</dbReference>
<dbReference type="GO" id="GO:0003700">
    <property type="term" value="F:DNA-binding transcription factor activity"/>
    <property type="evidence" value="ECO:0007669"/>
    <property type="project" value="InterPro"/>
</dbReference>
<dbReference type="EC" id="2.7.13.3" evidence="2"/>
<dbReference type="Pfam" id="PF02518">
    <property type="entry name" value="HATPase_c"/>
    <property type="match status" value="1"/>
</dbReference>
<dbReference type="Gene3D" id="3.40.50.2300">
    <property type="match status" value="1"/>
</dbReference>
<dbReference type="Pfam" id="PF00072">
    <property type="entry name" value="Response_reg"/>
    <property type="match status" value="1"/>
</dbReference>
<proteinExistence type="predicted"/>
<dbReference type="STRING" id="550983.A4R26_05590"/>
<dbReference type="PANTHER" id="PTHR43547:SF2">
    <property type="entry name" value="HYBRID SIGNAL TRANSDUCTION HISTIDINE KINASE C"/>
    <property type="match status" value="1"/>
</dbReference>
<evidence type="ECO:0000256" key="12">
    <source>
        <dbReference type="PROSITE-ProRule" id="PRU00169"/>
    </source>
</evidence>
<keyword evidence="8" id="KW-0902">Two-component regulatory system</keyword>
<dbReference type="PROSITE" id="PS01124">
    <property type="entry name" value="HTH_ARAC_FAMILY_2"/>
    <property type="match status" value="1"/>
</dbReference>
<dbReference type="SMART" id="SM00448">
    <property type="entry name" value="REC"/>
    <property type="match status" value="1"/>
</dbReference>
<dbReference type="Gene3D" id="3.30.565.10">
    <property type="entry name" value="Histidine kinase-like ATPase, C-terminal domain"/>
    <property type="match status" value="1"/>
</dbReference>
<evidence type="ECO:0000313" key="18">
    <source>
        <dbReference type="Proteomes" id="UP000192276"/>
    </source>
</evidence>
<dbReference type="InterPro" id="IPR011123">
    <property type="entry name" value="Y_Y_Y"/>
</dbReference>
<evidence type="ECO:0000259" key="15">
    <source>
        <dbReference type="PROSITE" id="PS50109"/>
    </source>
</evidence>
<dbReference type="SMART" id="SM00388">
    <property type="entry name" value="HisKA"/>
    <property type="match status" value="1"/>
</dbReference>
<dbReference type="InterPro" id="IPR036097">
    <property type="entry name" value="HisK_dim/P_sf"/>
</dbReference>
<dbReference type="PANTHER" id="PTHR43547">
    <property type="entry name" value="TWO-COMPONENT HISTIDINE KINASE"/>
    <property type="match status" value="1"/>
</dbReference>
<evidence type="ECO:0000256" key="3">
    <source>
        <dbReference type="ARBA" id="ARBA00022553"/>
    </source>
</evidence>
<comment type="caution">
    <text evidence="17">The sequence shown here is derived from an EMBL/GenBank/DDBJ whole genome shotgun (WGS) entry which is preliminary data.</text>
</comment>
<dbReference type="PROSITE" id="PS00041">
    <property type="entry name" value="HTH_ARAC_FAMILY_1"/>
    <property type="match status" value="1"/>
</dbReference>
<evidence type="ECO:0000256" key="13">
    <source>
        <dbReference type="SAM" id="SignalP"/>
    </source>
</evidence>
<dbReference type="RefSeq" id="WP_081168873.1">
    <property type="nucleotide sequence ID" value="NZ_LWBP01000199.1"/>
</dbReference>
<keyword evidence="4" id="KW-0808">Transferase</keyword>
<dbReference type="Proteomes" id="UP000192276">
    <property type="component" value="Unassembled WGS sequence"/>
</dbReference>
<dbReference type="Gene3D" id="2.60.40.10">
    <property type="entry name" value="Immunoglobulins"/>
    <property type="match status" value="1"/>
</dbReference>
<reference evidence="18" key="1">
    <citation type="submission" date="2016-04" db="EMBL/GenBank/DDBJ databases">
        <authorList>
            <person name="Chen L."/>
            <person name="Zhuang W."/>
            <person name="Wang G."/>
        </authorList>
    </citation>
    <scope>NUCLEOTIDE SEQUENCE [LARGE SCALE GENOMIC DNA]</scope>
    <source>
        <strain evidence="18">208</strain>
    </source>
</reference>
<evidence type="ECO:0000256" key="1">
    <source>
        <dbReference type="ARBA" id="ARBA00000085"/>
    </source>
</evidence>
<name>A0A1V9FE56_9BACT</name>
<keyword evidence="6 17" id="KW-0418">Kinase</keyword>
<dbReference type="InterPro" id="IPR036890">
    <property type="entry name" value="HATPase_C_sf"/>
</dbReference>
<dbReference type="SUPFAM" id="SSF63829">
    <property type="entry name" value="Calcium-dependent phosphotriesterase"/>
    <property type="match status" value="3"/>
</dbReference>
<dbReference type="GO" id="GO:0000155">
    <property type="term" value="F:phosphorelay sensor kinase activity"/>
    <property type="evidence" value="ECO:0007669"/>
    <property type="project" value="InterPro"/>
</dbReference>
<evidence type="ECO:0000256" key="11">
    <source>
        <dbReference type="ARBA" id="ARBA00023163"/>
    </source>
</evidence>
<evidence type="ECO:0000256" key="6">
    <source>
        <dbReference type="ARBA" id="ARBA00022777"/>
    </source>
</evidence>
<dbReference type="GO" id="GO:0043565">
    <property type="term" value="F:sequence-specific DNA binding"/>
    <property type="evidence" value="ECO:0007669"/>
    <property type="project" value="InterPro"/>
</dbReference>
<dbReference type="SUPFAM" id="SSF55874">
    <property type="entry name" value="ATPase domain of HSP90 chaperone/DNA topoisomerase II/histidine kinase"/>
    <property type="match status" value="1"/>
</dbReference>
<accession>A0A1V9FE56</accession>
<keyword evidence="3 12" id="KW-0597">Phosphoprotein</keyword>
<sequence length="1374" mass="155260">MLLFLKSVARKLVVLPVCIVFAVLLQAQQPTPYHFAHLDFNQGLSNNQINCIYKDSKGFMWFGTMSGLNRFDGYTFKSFRHSIQDTTSLIDDFISKIIAGPYNNLWIETRVGFNIYDPATEKFDRAVDKYLQRHGLPGYGLTDIVPFHKGYLFVYRDLGIYYFEENRPVLSIINNTTREVNVIADVRTDSKNNIWVVYCNGLIEQYDGGTKKAIGQSKLLQQKQGSGKFNYRLFIDSQNDQWIFGSGIVNGIYRHNPAGNTIQQVASNEGTAVLSSNIILDVAEGNKGLLWIATDHGGLNILNKRNMSVQVLLNEPGNSGSLSMNSLTDLYKDDLGILWIGTFKQGINYYHESIIQFPLYRHDATAGASLPYNDVNRFVEDAKGNLWIGTNGGGLIYFDRRNNTFKQYRHNAANDNSLSNDVIVSLLIDHANVLWIGTFFGGLDSYDGKTFTHHRHNDKDSNSVSDNRIWEIYEDHNNDLWIGTLESGLEKYDRANNRFIHYKPMAPGSVHMGYVSDIAEDSQGNLWVGTSYGIDVLNRKTGVFTQMLGRETKLSNDNIISIFKDSGGRMWVGTRDGLNLYNPQKNTFRVFRKEDGLPDNTILNIVEDNAHDLWVSTPNGISRISCIGDRSQPGISCINYDRADGLQGKEFNENAALKTRNGELVFGGPNGFNLFNPANLKYSTRAPKVVFTGLQVFNRHIAPGDKIRSQVILQKAIAETETINLRYDENIFSIEFAALGYINTQKNKYAYRLQGFNNNWLYTDGRERKATYTNLDPGKYTLYVKASNDQGVWNEQAVAVNIVVLAPFWQTPLAYLLYILAAVAVLFFARRVVIQQTKMRFALEQERKEASRIRELDQMKTRFFTNVSHEFRTPLSLILTPLERMIRTDGEPARHAQYQLIHRNARRLLNLVNQLLDFRRMEVHELKLHTTAGDMAQFIEETAGSFTDIAEKKQIRFSYSASLKNLYTHFDHDKLERIIFNLLSNAFKFTPENGTVSVEVNMVGNGETASLAITIKDSGIGIPASRHEKIFERFFQHDVPGTMVNQGSGIGLAITREFVNLMGGAISVESEEFKGSVFTVVLPVKEVKTVVVAPAVNGAIATTAENVTDMTIQAASGKKEHTVLLVEDNEDFLFYLKDNLREYFNIAEAVNGREGWQKTLSVHPDIIVSDISMPAMNGIELCGKIKQDPRTKHIPVILLTALTCEEQQLQGLETGAADYMTKPFNFEILVSKIKNLLRQQQSFKQAFTKQVAVKTTDVPVENPNEKFVQDALAIVEKNIGNSDFSVEELSRALLLSRAAVYKRLFVLTGKTPIEFIRTLRLQRAAQLLEKTNMTVAEVAYETGFNNPKYFSRYFKTEYGKLPSAYQSEIKKGVS</sequence>
<dbReference type="PRINTS" id="PR00344">
    <property type="entry name" value="BCTRLSENSOR"/>
</dbReference>
<keyword evidence="5" id="KW-0547">Nucleotide-binding</keyword>
<dbReference type="InterPro" id="IPR009057">
    <property type="entry name" value="Homeodomain-like_sf"/>
</dbReference>
<dbReference type="GO" id="GO:0005524">
    <property type="term" value="F:ATP binding"/>
    <property type="evidence" value="ECO:0007669"/>
    <property type="project" value="UniProtKB-KW"/>
</dbReference>
<dbReference type="InterPro" id="IPR003661">
    <property type="entry name" value="HisK_dim/P_dom"/>
</dbReference>
<dbReference type="InterPro" id="IPR015943">
    <property type="entry name" value="WD40/YVTN_repeat-like_dom_sf"/>
</dbReference>
<dbReference type="CDD" id="cd00082">
    <property type="entry name" value="HisKA"/>
    <property type="match status" value="1"/>
</dbReference>
<dbReference type="Gene3D" id="2.130.10.10">
    <property type="entry name" value="YVTN repeat-like/Quinoprotein amine dehydrogenase"/>
    <property type="match status" value="2"/>
</dbReference>
<dbReference type="InterPro" id="IPR018062">
    <property type="entry name" value="HTH_AraC-typ_CS"/>
</dbReference>
<dbReference type="SMART" id="SM00342">
    <property type="entry name" value="HTH_ARAC"/>
    <property type="match status" value="1"/>
</dbReference>
<dbReference type="PROSITE" id="PS50110">
    <property type="entry name" value="RESPONSE_REGULATORY"/>
    <property type="match status" value="1"/>
</dbReference>
<dbReference type="InterPro" id="IPR005467">
    <property type="entry name" value="His_kinase_dom"/>
</dbReference>
<evidence type="ECO:0000256" key="7">
    <source>
        <dbReference type="ARBA" id="ARBA00022840"/>
    </source>
</evidence>
<gene>
    <name evidence="17" type="ORF">A4R26_05590</name>
</gene>
<dbReference type="Pfam" id="PF00512">
    <property type="entry name" value="HisKA"/>
    <property type="match status" value="1"/>
</dbReference>
<dbReference type="Pfam" id="PF12833">
    <property type="entry name" value="HTH_18"/>
    <property type="match status" value="1"/>
</dbReference>
<evidence type="ECO:0000259" key="14">
    <source>
        <dbReference type="PROSITE" id="PS01124"/>
    </source>
</evidence>
<dbReference type="InterPro" id="IPR004358">
    <property type="entry name" value="Sig_transdc_His_kin-like_C"/>
</dbReference>
<keyword evidence="10" id="KW-0238">DNA-binding</keyword>
<feature type="domain" description="Histidine kinase" evidence="15">
    <location>
        <begin position="866"/>
        <end position="1086"/>
    </location>
</feature>
<evidence type="ECO:0000256" key="2">
    <source>
        <dbReference type="ARBA" id="ARBA00012438"/>
    </source>
</evidence>
<evidence type="ECO:0000256" key="9">
    <source>
        <dbReference type="ARBA" id="ARBA00023015"/>
    </source>
</evidence>
<evidence type="ECO:0000256" key="10">
    <source>
        <dbReference type="ARBA" id="ARBA00023125"/>
    </source>
</evidence>
<dbReference type="InterPro" id="IPR013783">
    <property type="entry name" value="Ig-like_fold"/>
</dbReference>
<dbReference type="CDD" id="cd17574">
    <property type="entry name" value="REC_OmpR"/>
    <property type="match status" value="1"/>
</dbReference>
<protein>
    <recommendedName>
        <fullName evidence="2">histidine kinase</fullName>
        <ecNumber evidence="2">2.7.13.3</ecNumber>
    </recommendedName>
</protein>
<evidence type="ECO:0000256" key="4">
    <source>
        <dbReference type="ARBA" id="ARBA00022679"/>
    </source>
</evidence>
<dbReference type="SUPFAM" id="SSF47384">
    <property type="entry name" value="Homodimeric domain of signal transducing histidine kinase"/>
    <property type="match status" value="1"/>
</dbReference>
<dbReference type="InterPro" id="IPR003594">
    <property type="entry name" value="HATPase_dom"/>
</dbReference>
<dbReference type="SMART" id="SM00387">
    <property type="entry name" value="HATPase_c"/>
    <property type="match status" value="1"/>
</dbReference>
<dbReference type="FunFam" id="1.10.287.130:FF:000045">
    <property type="entry name" value="Two-component system sensor histidine kinase/response regulator"/>
    <property type="match status" value="1"/>
</dbReference>
<comment type="catalytic activity">
    <reaction evidence="1">
        <text>ATP + protein L-histidine = ADP + protein N-phospho-L-histidine.</text>
        <dbReference type="EC" id="2.7.13.3"/>
    </reaction>
</comment>
<dbReference type="EMBL" id="LWBP01000199">
    <property type="protein sequence ID" value="OQP56630.1"/>
    <property type="molecule type" value="Genomic_DNA"/>
</dbReference>
<organism evidence="17 18">
    <name type="scientific">Niastella populi</name>
    <dbReference type="NCBI Taxonomy" id="550983"/>
    <lineage>
        <taxon>Bacteria</taxon>
        <taxon>Pseudomonadati</taxon>
        <taxon>Bacteroidota</taxon>
        <taxon>Chitinophagia</taxon>
        <taxon>Chitinophagales</taxon>
        <taxon>Chitinophagaceae</taxon>
        <taxon>Niastella</taxon>
    </lineage>
</organism>
<keyword evidence="13" id="KW-0732">Signal</keyword>
<dbReference type="InterPro" id="IPR011006">
    <property type="entry name" value="CheY-like_superfamily"/>
</dbReference>
<feature type="modified residue" description="4-aspartylphosphate" evidence="12">
    <location>
        <position position="1170"/>
    </location>
</feature>
<feature type="domain" description="Response regulatory" evidence="16">
    <location>
        <begin position="1122"/>
        <end position="1237"/>
    </location>
</feature>
<dbReference type="Pfam" id="PF07494">
    <property type="entry name" value="Reg_prop"/>
    <property type="match status" value="6"/>
</dbReference>
<dbReference type="FunFam" id="2.60.40.10:FF:000791">
    <property type="entry name" value="Two-component system sensor histidine kinase/response regulator"/>
    <property type="match status" value="1"/>
</dbReference>